<evidence type="ECO:0000313" key="2">
    <source>
        <dbReference type="Proteomes" id="UP000639403"/>
    </source>
</evidence>
<evidence type="ECO:0000313" key="1">
    <source>
        <dbReference type="EMBL" id="KAF9807298.1"/>
    </source>
</evidence>
<gene>
    <name evidence="1" type="ORF">IEO21_08278</name>
</gene>
<reference evidence="1" key="1">
    <citation type="submission" date="2020-11" db="EMBL/GenBank/DDBJ databases">
        <authorList>
            <person name="Koelle M."/>
            <person name="Horta M.A.C."/>
            <person name="Nowrousian M."/>
            <person name="Ohm R.A."/>
            <person name="Benz P."/>
            <person name="Pilgard A."/>
        </authorList>
    </citation>
    <scope>NUCLEOTIDE SEQUENCE</scope>
    <source>
        <strain evidence="1">FPRL280</strain>
    </source>
</reference>
<reference evidence="1" key="2">
    <citation type="journal article" name="Front. Microbiol.">
        <title>Degradative Capacity of Two Strains of Rhodonia placenta: From Phenotype to Genotype.</title>
        <authorList>
            <person name="Kolle M."/>
            <person name="Horta M.A.C."/>
            <person name="Nowrousian M."/>
            <person name="Ohm R.A."/>
            <person name="Benz J.P."/>
            <person name="Pilgard A."/>
        </authorList>
    </citation>
    <scope>NUCLEOTIDE SEQUENCE</scope>
    <source>
        <strain evidence="1">FPRL280</strain>
    </source>
</reference>
<sequence length="66" mass="7140">MWASRQSTVIAWMARCRYCCNLGSSDRERTNLQAGGIQLGLTEAMGTRGRTEVPSAAEAGLYTGEV</sequence>
<proteinExistence type="predicted"/>
<protein>
    <submittedName>
        <fullName evidence="1">Uncharacterized protein</fullName>
    </submittedName>
</protein>
<name>A0A8H7NWG2_9APHY</name>
<accession>A0A8H7NWG2</accession>
<dbReference type="Proteomes" id="UP000639403">
    <property type="component" value="Unassembled WGS sequence"/>
</dbReference>
<dbReference type="EMBL" id="JADOXO010000282">
    <property type="protein sequence ID" value="KAF9807298.1"/>
    <property type="molecule type" value="Genomic_DNA"/>
</dbReference>
<dbReference type="AlphaFoldDB" id="A0A8H7NWG2"/>
<comment type="caution">
    <text evidence="1">The sequence shown here is derived from an EMBL/GenBank/DDBJ whole genome shotgun (WGS) entry which is preliminary data.</text>
</comment>
<organism evidence="1 2">
    <name type="scientific">Rhodonia placenta</name>
    <dbReference type="NCBI Taxonomy" id="104341"/>
    <lineage>
        <taxon>Eukaryota</taxon>
        <taxon>Fungi</taxon>
        <taxon>Dikarya</taxon>
        <taxon>Basidiomycota</taxon>
        <taxon>Agaricomycotina</taxon>
        <taxon>Agaricomycetes</taxon>
        <taxon>Polyporales</taxon>
        <taxon>Adustoporiaceae</taxon>
        <taxon>Rhodonia</taxon>
    </lineage>
</organism>